<evidence type="ECO:0000313" key="2">
    <source>
        <dbReference type="Proteomes" id="UP000001075"/>
    </source>
</evidence>
<reference evidence="2" key="1">
    <citation type="journal article" date="2011" name="Nat. Biotechnol.">
        <title>The genomic sequence of the Chinese hamster ovary (CHO)-K1 cell line.</title>
        <authorList>
            <person name="Xu X."/>
            <person name="Nagarajan H."/>
            <person name="Lewis N.E."/>
            <person name="Pan S."/>
            <person name="Cai Z."/>
            <person name="Liu X."/>
            <person name="Chen W."/>
            <person name="Xie M."/>
            <person name="Wang W."/>
            <person name="Hammond S."/>
            <person name="Andersen M.R."/>
            <person name="Neff N."/>
            <person name="Passarelli B."/>
            <person name="Koh W."/>
            <person name="Fan H.C."/>
            <person name="Wang J."/>
            <person name="Gui Y."/>
            <person name="Lee K.H."/>
            <person name="Betenbaugh M.J."/>
            <person name="Quake S.R."/>
            <person name="Famili I."/>
            <person name="Palsson B.O."/>
            <person name="Wang J."/>
        </authorList>
    </citation>
    <scope>NUCLEOTIDE SEQUENCE [LARGE SCALE GENOMIC DNA]</scope>
    <source>
        <strain evidence="2">CHO K1 cell line</strain>
    </source>
</reference>
<dbReference type="EMBL" id="JH000052">
    <property type="protein sequence ID" value="EGV96329.1"/>
    <property type="molecule type" value="Genomic_DNA"/>
</dbReference>
<gene>
    <name evidence="1" type="ORF">I79_002146</name>
</gene>
<dbReference type="STRING" id="10029.G3GWL9"/>
<organism evidence="1 2">
    <name type="scientific">Cricetulus griseus</name>
    <name type="common">Chinese hamster</name>
    <name type="synonym">Cricetulus barabensis griseus</name>
    <dbReference type="NCBI Taxonomy" id="10029"/>
    <lineage>
        <taxon>Eukaryota</taxon>
        <taxon>Metazoa</taxon>
        <taxon>Chordata</taxon>
        <taxon>Craniata</taxon>
        <taxon>Vertebrata</taxon>
        <taxon>Euteleostomi</taxon>
        <taxon>Mammalia</taxon>
        <taxon>Eutheria</taxon>
        <taxon>Euarchontoglires</taxon>
        <taxon>Glires</taxon>
        <taxon>Rodentia</taxon>
        <taxon>Myomorpha</taxon>
        <taxon>Muroidea</taxon>
        <taxon>Cricetidae</taxon>
        <taxon>Cricetinae</taxon>
        <taxon>Cricetulus</taxon>
    </lineage>
</organism>
<protein>
    <submittedName>
        <fullName evidence="1">Uncharacterized protein</fullName>
    </submittedName>
</protein>
<dbReference type="SUPFAM" id="SSF49830">
    <property type="entry name" value="ENV polyprotein, receptor-binding domain"/>
    <property type="match status" value="1"/>
</dbReference>
<dbReference type="InterPro" id="IPR008981">
    <property type="entry name" value="FMuLV_rcpt-bd"/>
</dbReference>
<dbReference type="Gene3D" id="3.90.310.10">
    <property type="entry name" value="ENV polyprotein, receptor-binding domain"/>
    <property type="match status" value="1"/>
</dbReference>
<accession>G3GWL9</accession>
<dbReference type="AlphaFoldDB" id="G3GWL9"/>
<dbReference type="Proteomes" id="UP000001075">
    <property type="component" value="Unassembled WGS sequence"/>
</dbReference>
<evidence type="ECO:0000313" key="1">
    <source>
        <dbReference type="EMBL" id="EGV96329.1"/>
    </source>
</evidence>
<proteinExistence type="predicted"/>
<sequence length="262" mass="29802">MEGNAKPPVPSKSEAHLYFELRLTLILGILVGNSHIWPTESVEVWDWELSRTADRKIIGIFQNATSQPVFRFDLCDFFDNNELMAEWGSDSPVHPGCGTKMKEIFFWSSTFYVCPADGPAHCHKCKRDYHCSTPGCETESDQGGHKDPFISIQRVYPSRDCKPRTCNPFTLTIMAWNELSSKYWLAGRTWGFVLKFKNYGNSPGVEFTIQRRVSSHLAQLVGPIRYWLHQLGVRMSPFSVLPSQTTPPKVVNRSTVKIKGLL</sequence>
<name>G3GWL9_CRIGR</name>
<dbReference type="InParanoid" id="G3GWL9"/>